<organism evidence="2">
    <name type="scientific">Anopheles marajoara</name>
    <dbReference type="NCBI Taxonomy" id="58244"/>
    <lineage>
        <taxon>Eukaryota</taxon>
        <taxon>Metazoa</taxon>
        <taxon>Ecdysozoa</taxon>
        <taxon>Arthropoda</taxon>
        <taxon>Hexapoda</taxon>
        <taxon>Insecta</taxon>
        <taxon>Pterygota</taxon>
        <taxon>Neoptera</taxon>
        <taxon>Endopterygota</taxon>
        <taxon>Diptera</taxon>
        <taxon>Nematocera</taxon>
        <taxon>Culicoidea</taxon>
        <taxon>Culicidae</taxon>
        <taxon>Anophelinae</taxon>
        <taxon>Anopheles</taxon>
    </lineage>
</organism>
<sequence>MCLNRTCFLRLCLPWNHLLHCAHCTFSSHGSPRCSFMWRSIDIFVRNVLPQVAQMWCDAFVCICEMCTFSA</sequence>
<feature type="signal peptide" evidence="1">
    <location>
        <begin position="1"/>
        <end position="24"/>
    </location>
</feature>
<dbReference type="AlphaFoldDB" id="A0A2M4CDV2"/>
<reference evidence="2" key="1">
    <citation type="submission" date="2018-01" db="EMBL/GenBank/DDBJ databases">
        <title>An insight into the sialome of Amazonian anophelines.</title>
        <authorList>
            <person name="Ribeiro J.M."/>
            <person name="Scarpassa V."/>
            <person name="Calvo E."/>
        </authorList>
    </citation>
    <scope>NUCLEOTIDE SEQUENCE</scope>
    <source>
        <tissue evidence="2">Salivary glands</tissue>
    </source>
</reference>
<name>A0A2M4CDV2_9DIPT</name>
<keyword evidence="1" id="KW-0732">Signal</keyword>
<dbReference type="EMBL" id="GGFJ01014371">
    <property type="protein sequence ID" value="MBW63512.1"/>
    <property type="molecule type" value="Transcribed_RNA"/>
</dbReference>
<accession>A0A2M4CDV2</accession>
<protein>
    <submittedName>
        <fullName evidence="2">Putative secreted protein</fullName>
    </submittedName>
</protein>
<feature type="chain" id="PRO_5014766444" evidence="1">
    <location>
        <begin position="25"/>
        <end position="71"/>
    </location>
</feature>
<proteinExistence type="predicted"/>
<evidence type="ECO:0000313" key="2">
    <source>
        <dbReference type="EMBL" id="MBW63512.1"/>
    </source>
</evidence>
<evidence type="ECO:0000256" key="1">
    <source>
        <dbReference type="SAM" id="SignalP"/>
    </source>
</evidence>